<dbReference type="OrthoDB" id="2856616at2759"/>
<name>A0A369JN89_HYPMA</name>
<dbReference type="InterPro" id="IPR036047">
    <property type="entry name" value="F-box-like_dom_sf"/>
</dbReference>
<dbReference type="Gene3D" id="1.20.1280.50">
    <property type="match status" value="1"/>
</dbReference>
<dbReference type="EMBL" id="LUEZ02000046">
    <property type="protein sequence ID" value="RDB23699.1"/>
    <property type="molecule type" value="Genomic_DNA"/>
</dbReference>
<reference evidence="1" key="1">
    <citation type="submission" date="2018-04" db="EMBL/GenBank/DDBJ databases">
        <title>Whole genome sequencing of Hypsizygus marmoreus.</title>
        <authorList>
            <person name="Choi I.-G."/>
            <person name="Min B."/>
            <person name="Kim J.-G."/>
            <person name="Kim S."/>
            <person name="Oh Y.-L."/>
            <person name="Kong W.-S."/>
            <person name="Park H."/>
            <person name="Jeong J."/>
            <person name="Song E.-S."/>
        </authorList>
    </citation>
    <scope>NUCLEOTIDE SEQUENCE [LARGE SCALE GENOMIC DNA]</scope>
    <source>
        <strain evidence="1">51987-8</strain>
    </source>
</reference>
<dbReference type="Proteomes" id="UP000076154">
    <property type="component" value="Unassembled WGS sequence"/>
</dbReference>
<accession>A0A369JN89</accession>
<gene>
    <name evidence="1" type="ORF">Hypma_009536</name>
</gene>
<comment type="caution">
    <text evidence="1">The sequence shown here is derived from an EMBL/GenBank/DDBJ whole genome shotgun (WGS) entry which is preliminary data.</text>
</comment>
<evidence type="ECO:0000313" key="1">
    <source>
        <dbReference type="EMBL" id="RDB23699.1"/>
    </source>
</evidence>
<evidence type="ECO:0000313" key="2">
    <source>
        <dbReference type="Proteomes" id="UP000076154"/>
    </source>
</evidence>
<sequence>MLLHVSELPHLLLETSSAFPLPLLFLLLSSSFFVHDMMTFSPGYGAVQLPPIDGPTRSFDMRKYKTAATTILRSGRINELRKFNRTLPVCNLPFEVLQRIFIECAQLPVDLPTWSWVGITFVCSTWRQAALECPELWTYIDFSHPRMMTLTLRRAQMSPISIRATVGAHNQRALHHALQCSPMIRDVHLISSLYDIGPLIGTLKHPNRFLESLIINISGPEDNHDIRYSKRSMSASGPPLLALRYLELHRTHISLVSPRYTGLTHLSLHHLPFYERPTRQDFLSLLERFTMLRHLTLVRAFPKNIVAGSLASGRPVHLPTLLTVSLTGSVQELVNILECITLPPHGRLHCHVDRMGDFKTHFWKLAKVIGAHFHDIAWTMPLDTLILTGHEESLRFTEELELNPAFRQTLQMRAFGPTESAEPLLDLVIGPDAHTSHDEIIIATLASVWEALPLPYVQTLILQNLNVVTHKTWPRLLACLPSLRVLDICGHAPSGLVWALLLNARSHSHLEHDDMSSMFLPHLEDIYLHDVDCFAGGMMVSSSATVNSHCDLDDTRFFDVLAAYLDDRQRCALELRSLCISRCSNVLKNMLEDVRECVAHLLWDHRGGLKDDSTGTVNSDSPATYRAFWPSKPPVLRHYFRLRALLEME</sequence>
<dbReference type="AlphaFoldDB" id="A0A369JN89"/>
<dbReference type="SUPFAM" id="SSF52047">
    <property type="entry name" value="RNI-like"/>
    <property type="match status" value="2"/>
</dbReference>
<dbReference type="InParanoid" id="A0A369JN89"/>
<organism evidence="1 2">
    <name type="scientific">Hypsizygus marmoreus</name>
    <name type="common">White beech mushroom</name>
    <name type="synonym">Agaricus marmoreus</name>
    <dbReference type="NCBI Taxonomy" id="39966"/>
    <lineage>
        <taxon>Eukaryota</taxon>
        <taxon>Fungi</taxon>
        <taxon>Dikarya</taxon>
        <taxon>Basidiomycota</taxon>
        <taxon>Agaricomycotina</taxon>
        <taxon>Agaricomycetes</taxon>
        <taxon>Agaricomycetidae</taxon>
        <taxon>Agaricales</taxon>
        <taxon>Tricholomatineae</taxon>
        <taxon>Lyophyllaceae</taxon>
        <taxon>Hypsizygus</taxon>
    </lineage>
</organism>
<dbReference type="STRING" id="39966.A0A369JN89"/>
<protein>
    <submittedName>
        <fullName evidence="1">Uncharacterized protein</fullName>
    </submittedName>
</protein>
<keyword evidence="2" id="KW-1185">Reference proteome</keyword>
<dbReference type="SUPFAM" id="SSF81383">
    <property type="entry name" value="F-box domain"/>
    <property type="match status" value="1"/>
</dbReference>
<proteinExistence type="predicted"/>